<dbReference type="Proteomes" id="UP001055879">
    <property type="component" value="Linkage Group LG01"/>
</dbReference>
<gene>
    <name evidence="1" type="ORF">L6452_04199</name>
</gene>
<evidence type="ECO:0000313" key="2">
    <source>
        <dbReference type="Proteomes" id="UP001055879"/>
    </source>
</evidence>
<reference evidence="1 2" key="2">
    <citation type="journal article" date="2022" name="Mol. Ecol. Resour.">
        <title>The genomes of chicory, endive, great burdock and yacon provide insights into Asteraceae paleo-polyploidization history and plant inulin production.</title>
        <authorList>
            <person name="Fan W."/>
            <person name="Wang S."/>
            <person name="Wang H."/>
            <person name="Wang A."/>
            <person name="Jiang F."/>
            <person name="Liu H."/>
            <person name="Zhao H."/>
            <person name="Xu D."/>
            <person name="Zhang Y."/>
        </authorList>
    </citation>
    <scope>NUCLEOTIDE SEQUENCE [LARGE SCALE GENOMIC DNA]</scope>
    <source>
        <strain evidence="2">cv. Niubang</strain>
    </source>
</reference>
<comment type="caution">
    <text evidence="1">The sequence shown here is derived from an EMBL/GenBank/DDBJ whole genome shotgun (WGS) entry which is preliminary data.</text>
</comment>
<reference evidence="2" key="1">
    <citation type="journal article" date="2022" name="Mol. Ecol. Resour.">
        <title>The genomes of chicory, endive, great burdock and yacon provide insights into Asteraceae palaeo-polyploidization history and plant inulin production.</title>
        <authorList>
            <person name="Fan W."/>
            <person name="Wang S."/>
            <person name="Wang H."/>
            <person name="Wang A."/>
            <person name="Jiang F."/>
            <person name="Liu H."/>
            <person name="Zhao H."/>
            <person name="Xu D."/>
            <person name="Zhang Y."/>
        </authorList>
    </citation>
    <scope>NUCLEOTIDE SEQUENCE [LARGE SCALE GENOMIC DNA]</scope>
    <source>
        <strain evidence="2">cv. Niubang</strain>
    </source>
</reference>
<dbReference type="EMBL" id="CM042047">
    <property type="protein sequence ID" value="KAI3773003.1"/>
    <property type="molecule type" value="Genomic_DNA"/>
</dbReference>
<evidence type="ECO:0000313" key="1">
    <source>
        <dbReference type="EMBL" id="KAI3773003.1"/>
    </source>
</evidence>
<organism evidence="1 2">
    <name type="scientific">Arctium lappa</name>
    <name type="common">Greater burdock</name>
    <name type="synonym">Lappa major</name>
    <dbReference type="NCBI Taxonomy" id="4217"/>
    <lineage>
        <taxon>Eukaryota</taxon>
        <taxon>Viridiplantae</taxon>
        <taxon>Streptophyta</taxon>
        <taxon>Embryophyta</taxon>
        <taxon>Tracheophyta</taxon>
        <taxon>Spermatophyta</taxon>
        <taxon>Magnoliopsida</taxon>
        <taxon>eudicotyledons</taxon>
        <taxon>Gunneridae</taxon>
        <taxon>Pentapetalae</taxon>
        <taxon>asterids</taxon>
        <taxon>campanulids</taxon>
        <taxon>Asterales</taxon>
        <taxon>Asteraceae</taxon>
        <taxon>Carduoideae</taxon>
        <taxon>Cardueae</taxon>
        <taxon>Arctiinae</taxon>
        <taxon>Arctium</taxon>
    </lineage>
</organism>
<proteinExistence type="predicted"/>
<sequence length="334" mass="37690">MEMNEGKDLRWFDVKNVPEGYIFSKENRPQNLDSPVSDSIPVIDLEKTPIEAIFKASQEFGFFYVINHGVPEKTTNDAINVMKEFFNMPSKDRSGVVLNSKNWIYINSTDFEKDGVYLWRENLKHPCRPLEECIPQWPQEPTRYQEIIAAYIVEIQKLSLRILEMICKGLGLDPGFFNGKSEVQILSTGFYPPCPDPTLTLGILAHQDPSLITLLYQGGLAGLQVLKDGEWINVGAIPNAFVVNIGNQLEIISNGKFKSVLHRVVNSKHETRRSIATFVNPSLDCIIEPAKVLINELEPARYEASKYKDFIGRNKSFGDHTTALLNATPSDNQA</sequence>
<keyword evidence="2" id="KW-1185">Reference proteome</keyword>
<name>A0ACB9FNR7_ARCLA</name>
<protein>
    <submittedName>
        <fullName evidence="1">Uncharacterized protein</fullName>
    </submittedName>
</protein>
<accession>A0ACB9FNR7</accession>